<feature type="chain" id="PRO_5044267248" evidence="2">
    <location>
        <begin position="23"/>
        <end position="256"/>
    </location>
</feature>
<gene>
    <name evidence="3" type="ORF">AB0763_16590</name>
</gene>
<evidence type="ECO:0000256" key="2">
    <source>
        <dbReference type="SAM" id="SignalP"/>
    </source>
</evidence>
<dbReference type="InterPro" id="IPR016866">
    <property type="entry name" value="UCP028069"/>
</dbReference>
<feature type="signal peptide" evidence="2">
    <location>
        <begin position="1"/>
        <end position="22"/>
    </location>
</feature>
<accession>A0AB39HHM8</accession>
<dbReference type="AlphaFoldDB" id="A0AB39HHM8"/>
<keyword evidence="1" id="KW-0175">Coiled coil</keyword>
<feature type="coiled-coil region" evidence="1">
    <location>
        <begin position="46"/>
        <end position="101"/>
    </location>
</feature>
<name>A0AB39HHM8_9VIBR</name>
<keyword evidence="2" id="KW-0732">Signal</keyword>
<organism evidence="3">
    <name type="scientific">Vibrio sp. HB236076</name>
    <dbReference type="NCBI Taxonomy" id="3232307"/>
    <lineage>
        <taxon>Bacteria</taxon>
        <taxon>Pseudomonadati</taxon>
        <taxon>Pseudomonadota</taxon>
        <taxon>Gammaproteobacteria</taxon>
        <taxon>Vibrionales</taxon>
        <taxon>Vibrionaceae</taxon>
        <taxon>Vibrio</taxon>
    </lineage>
</organism>
<dbReference type="EMBL" id="CP162602">
    <property type="protein sequence ID" value="XDK26653.1"/>
    <property type="molecule type" value="Genomic_DNA"/>
</dbReference>
<reference evidence="3" key="1">
    <citation type="submission" date="2024-07" db="EMBL/GenBank/DDBJ databases">
        <title>Genome Analysis of a Potential Novel Vibrio Species Secreting pH- and Thermo-stable Alginate Lyase and its Application in Producing Alginate Oligosaccharides.</title>
        <authorList>
            <person name="Huang H."/>
            <person name="Bao K."/>
        </authorList>
    </citation>
    <scope>NUCLEOTIDE SEQUENCE</scope>
    <source>
        <strain evidence="3">HB236076</strain>
        <plasmid evidence="3">p-HB236076</plasmid>
    </source>
</reference>
<evidence type="ECO:0000313" key="3">
    <source>
        <dbReference type="EMBL" id="XDK26653.1"/>
    </source>
</evidence>
<protein>
    <submittedName>
        <fullName evidence="3">DUF3450 domain-containing protein</fullName>
    </submittedName>
</protein>
<dbReference type="Pfam" id="PF11932">
    <property type="entry name" value="DUF3450"/>
    <property type="match status" value="1"/>
</dbReference>
<evidence type="ECO:0000256" key="1">
    <source>
        <dbReference type="SAM" id="Coils"/>
    </source>
</evidence>
<keyword evidence="3" id="KW-0614">Plasmid</keyword>
<sequence>MKKLAKAGVVLMCYGFISIGHAASYDKAESVQSQTNTDSQTSQKRIDNSAEISAQTRADIEQLQAEITNLKVYQSHLDKMVQSQDKEKSSLQEQIDQIQATRQGIVPLMYKMLDELENQVQQGLPIQRASRLQRVEKLRTTMTRADVSDAEKFRRLLEAYQIELSYGSKMGHYDDQITLNDGKQIEVSVMYLGKVSLLARALDRQTYWYWDQSQQQWQTLESGFEAIDRAFDVADKNTTPTLLDLPLSLSLNEEEK</sequence>
<dbReference type="KEGG" id="vih:AB0763_16590"/>
<dbReference type="PIRSF" id="PIRSF028069">
    <property type="entry name" value="UCP028069"/>
    <property type="match status" value="1"/>
</dbReference>
<dbReference type="RefSeq" id="WP_306099564.1">
    <property type="nucleotide sequence ID" value="NZ_CP162602.1"/>
</dbReference>
<proteinExistence type="predicted"/>
<geneLocation type="plasmid" evidence="3">
    <name>p-HB236076</name>
</geneLocation>